<proteinExistence type="predicted"/>
<accession>A0AA40FJR7</accession>
<comment type="caution">
    <text evidence="1">The sequence shown here is derived from an EMBL/GenBank/DDBJ whole genome shotgun (WGS) entry which is preliminary data.</text>
</comment>
<organism evidence="1 2">
    <name type="scientific">Melipona bicolor</name>
    <dbReference type="NCBI Taxonomy" id="60889"/>
    <lineage>
        <taxon>Eukaryota</taxon>
        <taxon>Metazoa</taxon>
        <taxon>Ecdysozoa</taxon>
        <taxon>Arthropoda</taxon>
        <taxon>Hexapoda</taxon>
        <taxon>Insecta</taxon>
        <taxon>Pterygota</taxon>
        <taxon>Neoptera</taxon>
        <taxon>Endopterygota</taxon>
        <taxon>Hymenoptera</taxon>
        <taxon>Apocrita</taxon>
        <taxon>Aculeata</taxon>
        <taxon>Apoidea</taxon>
        <taxon>Anthophila</taxon>
        <taxon>Apidae</taxon>
        <taxon>Melipona</taxon>
    </lineage>
</organism>
<dbReference type="AlphaFoldDB" id="A0AA40FJR7"/>
<name>A0AA40FJR7_9HYME</name>
<gene>
    <name evidence="1" type="ORF">K0M31_012824</name>
</gene>
<evidence type="ECO:0000313" key="1">
    <source>
        <dbReference type="EMBL" id="KAK1120100.1"/>
    </source>
</evidence>
<protein>
    <submittedName>
        <fullName evidence="1">Uncharacterized protein</fullName>
    </submittedName>
</protein>
<sequence length="66" mass="7406">MAILLSSQRPNTGEPEKRTRCLYSEVVKSIVLYGTDNFLRNRGSKKILRRARAQVLPPPPLGVANQ</sequence>
<reference evidence="1" key="1">
    <citation type="submission" date="2021-10" db="EMBL/GenBank/DDBJ databases">
        <title>Melipona bicolor Genome sequencing and assembly.</title>
        <authorList>
            <person name="Araujo N.S."/>
            <person name="Arias M.C."/>
        </authorList>
    </citation>
    <scope>NUCLEOTIDE SEQUENCE</scope>
    <source>
        <strain evidence="1">USP_2M_L1-L4_2017</strain>
        <tissue evidence="1">Whole body</tissue>
    </source>
</reference>
<dbReference type="EMBL" id="JAHYIQ010000033">
    <property type="protein sequence ID" value="KAK1120100.1"/>
    <property type="molecule type" value="Genomic_DNA"/>
</dbReference>
<keyword evidence="2" id="KW-1185">Reference proteome</keyword>
<evidence type="ECO:0000313" key="2">
    <source>
        <dbReference type="Proteomes" id="UP001177670"/>
    </source>
</evidence>
<dbReference type="Proteomes" id="UP001177670">
    <property type="component" value="Unassembled WGS sequence"/>
</dbReference>